<gene>
    <name evidence="10" type="ORF">ACFPOG_24310</name>
</gene>
<sequence length="599" mass="68080">MYKLIDRLRLNRTRVQISLSFLFVMAVVISLSGGLLYKSTTALFIQNTEGYLGETAKQASARVDAVLSQVDTISLQVVMDARIQSLLYRSKQGLQIPIDQKLSVRPVIDQLVALSWIIKDIAIYSVNDPFYPLANRQLDDIIGNDPLTISRLKAGQLVFTGTDPQDDQVLLAVRQIRLERDHLSPGGYVVIKVMKSLVDFFNEDFSSIKGGSMHLYDHNKLLIASTMPSMLIDRNLNVGTQSETDGMYPRLQINGSDYLHIIEHSRQFNWSIHILVPISTITEKSVVLKQVLLFALAAGGIVFIGLLWVVSRMITRPIGHLRKKMRSVHFALPTMNEVTYFNYEMNDLNAAYNKLVREINELVETVYEKERLKNQAEIKMLQAQIHPHFLFNTLEALYWTLRDKQDAESADLVFHLSKLFRYSIKHSEGDDWVELSSEVEHCRRYLEIMKFRMGDRLSWDIRMESDFKMIRIPKLLIQPLVENAIQHGIEPKVQGGSIVLNVRRVESEGAVYLQIKVKDDGEGMAQEDVELLTKRLAKAGTLRTTGGGIGLTNVKSRVMLHYPDRGGLTLSSRKGWGTEVSIYLPYEGLNDDEAARANR</sequence>
<evidence type="ECO:0000256" key="4">
    <source>
        <dbReference type="ARBA" id="ARBA00022741"/>
    </source>
</evidence>
<dbReference type="Pfam" id="PF06580">
    <property type="entry name" value="His_kinase"/>
    <property type="match status" value="1"/>
</dbReference>
<dbReference type="Gene3D" id="6.10.340.10">
    <property type="match status" value="1"/>
</dbReference>
<protein>
    <recommendedName>
        <fullName evidence="2">histidine kinase</fullName>
        <ecNumber evidence="2">2.7.13.3</ecNumber>
    </recommendedName>
</protein>
<dbReference type="InterPro" id="IPR003594">
    <property type="entry name" value="HATPase_dom"/>
</dbReference>
<comment type="catalytic activity">
    <reaction evidence="1">
        <text>ATP + protein L-histidine = ADP + protein N-phospho-L-histidine.</text>
        <dbReference type="EC" id="2.7.13.3"/>
    </reaction>
</comment>
<feature type="transmembrane region" description="Helical" evidence="8">
    <location>
        <begin position="291"/>
        <end position="315"/>
    </location>
</feature>
<keyword evidence="8" id="KW-1133">Transmembrane helix</keyword>
<reference evidence="11" key="1">
    <citation type="journal article" date="2019" name="Int. J. Syst. Evol. Microbiol.">
        <title>The Global Catalogue of Microorganisms (GCM) 10K type strain sequencing project: providing services to taxonomists for standard genome sequencing and annotation.</title>
        <authorList>
            <consortium name="The Broad Institute Genomics Platform"/>
            <consortium name="The Broad Institute Genome Sequencing Center for Infectious Disease"/>
            <person name="Wu L."/>
            <person name="Ma J."/>
        </authorList>
    </citation>
    <scope>NUCLEOTIDE SEQUENCE [LARGE SCALE GENOMIC DNA]</scope>
    <source>
        <strain evidence="11">KACC 11904</strain>
    </source>
</reference>
<dbReference type="EC" id="2.7.13.3" evidence="2"/>
<evidence type="ECO:0000256" key="8">
    <source>
        <dbReference type="SAM" id="Phobius"/>
    </source>
</evidence>
<dbReference type="InterPro" id="IPR036890">
    <property type="entry name" value="HATPase_C_sf"/>
</dbReference>
<keyword evidence="8" id="KW-0812">Transmembrane</keyword>
<dbReference type="Proteomes" id="UP001596044">
    <property type="component" value="Unassembled WGS sequence"/>
</dbReference>
<keyword evidence="7" id="KW-0902">Two-component regulatory system</keyword>
<keyword evidence="5 10" id="KW-0418">Kinase</keyword>
<accession>A0ABW0KD72</accession>
<dbReference type="Gene3D" id="3.30.565.10">
    <property type="entry name" value="Histidine kinase-like ATPase, C-terminal domain"/>
    <property type="match status" value="1"/>
</dbReference>
<dbReference type="PANTHER" id="PTHR34220:SF7">
    <property type="entry name" value="SENSOR HISTIDINE KINASE YPDA"/>
    <property type="match status" value="1"/>
</dbReference>
<dbReference type="PANTHER" id="PTHR34220">
    <property type="entry name" value="SENSOR HISTIDINE KINASE YPDA"/>
    <property type="match status" value="1"/>
</dbReference>
<feature type="domain" description="Histidine kinase" evidence="9">
    <location>
        <begin position="476"/>
        <end position="588"/>
    </location>
</feature>
<comment type="caution">
    <text evidence="10">The sequence shown here is derived from an EMBL/GenBank/DDBJ whole genome shotgun (WGS) entry which is preliminary data.</text>
</comment>
<evidence type="ECO:0000313" key="11">
    <source>
        <dbReference type="Proteomes" id="UP001596044"/>
    </source>
</evidence>
<evidence type="ECO:0000256" key="3">
    <source>
        <dbReference type="ARBA" id="ARBA00022679"/>
    </source>
</evidence>
<organism evidence="10 11">
    <name type="scientific">Paenibacillus aestuarii</name>
    <dbReference type="NCBI Taxonomy" id="516965"/>
    <lineage>
        <taxon>Bacteria</taxon>
        <taxon>Bacillati</taxon>
        <taxon>Bacillota</taxon>
        <taxon>Bacilli</taxon>
        <taxon>Bacillales</taxon>
        <taxon>Paenibacillaceae</taxon>
        <taxon>Paenibacillus</taxon>
    </lineage>
</organism>
<dbReference type="SMART" id="SM00387">
    <property type="entry name" value="HATPase_c"/>
    <property type="match status" value="1"/>
</dbReference>
<keyword evidence="8" id="KW-0472">Membrane</keyword>
<evidence type="ECO:0000256" key="5">
    <source>
        <dbReference type="ARBA" id="ARBA00022777"/>
    </source>
</evidence>
<evidence type="ECO:0000256" key="7">
    <source>
        <dbReference type="ARBA" id="ARBA00023012"/>
    </source>
</evidence>
<evidence type="ECO:0000256" key="6">
    <source>
        <dbReference type="ARBA" id="ARBA00022840"/>
    </source>
</evidence>
<name>A0ABW0KD72_9BACL</name>
<dbReference type="PRINTS" id="PR00344">
    <property type="entry name" value="BCTRLSENSOR"/>
</dbReference>
<keyword evidence="11" id="KW-1185">Reference proteome</keyword>
<dbReference type="Pfam" id="PF02518">
    <property type="entry name" value="HATPase_c"/>
    <property type="match status" value="1"/>
</dbReference>
<keyword evidence="4" id="KW-0547">Nucleotide-binding</keyword>
<dbReference type="InterPro" id="IPR005467">
    <property type="entry name" value="His_kinase_dom"/>
</dbReference>
<proteinExistence type="predicted"/>
<evidence type="ECO:0000313" key="10">
    <source>
        <dbReference type="EMBL" id="MFC5451365.1"/>
    </source>
</evidence>
<dbReference type="RefSeq" id="WP_270880189.1">
    <property type="nucleotide sequence ID" value="NZ_JAQFVF010000030.1"/>
</dbReference>
<dbReference type="InterPro" id="IPR050640">
    <property type="entry name" value="Bact_2-comp_sensor_kinase"/>
</dbReference>
<dbReference type="PROSITE" id="PS50109">
    <property type="entry name" value="HIS_KIN"/>
    <property type="match status" value="1"/>
</dbReference>
<evidence type="ECO:0000256" key="2">
    <source>
        <dbReference type="ARBA" id="ARBA00012438"/>
    </source>
</evidence>
<dbReference type="EMBL" id="JBHSMJ010000032">
    <property type="protein sequence ID" value="MFC5451365.1"/>
    <property type="molecule type" value="Genomic_DNA"/>
</dbReference>
<dbReference type="SUPFAM" id="SSF55874">
    <property type="entry name" value="ATPase domain of HSP90 chaperone/DNA topoisomerase II/histidine kinase"/>
    <property type="match status" value="1"/>
</dbReference>
<evidence type="ECO:0000256" key="1">
    <source>
        <dbReference type="ARBA" id="ARBA00000085"/>
    </source>
</evidence>
<feature type="transmembrane region" description="Helical" evidence="8">
    <location>
        <begin position="21"/>
        <end position="37"/>
    </location>
</feature>
<dbReference type="InterPro" id="IPR004358">
    <property type="entry name" value="Sig_transdc_His_kin-like_C"/>
</dbReference>
<dbReference type="GO" id="GO:0004673">
    <property type="term" value="F:protein histidine kinase activity"/>
    <property type="evidence" value="ECO:0007669"/>
    <property type="project" value="UniProtKB-EC"/>
</dbReference>
<evidence type="ECO:0000259" key="9">
    <source>
        <dbReference type="PROSITE" id="PS50109"/>
    </source>
</evidence>
<dbReference type="InterPro" id="IPR010559">
    <property type="entry name" value="Sig_transdc_His_kin_internal"/>
</dbReference>
<keyword evidence="6" id="KW-0067">ATP-binding</keyword>
<keyword evidence="3 10" id="KW-0808">Transferase</keyword>